<evidence type="ECO:0000256" key="1">
    <source>
        <dbReference type="ARBA" id="ARBA00022723"/>
    </source>
</evidence>
<dbReference type="SUPFAM" id="SSF144232">
    <property type="entry name" value="HIT/MYND zinc finger-like"/>
    <property type="match status" value="1"/>
</dbReference>
<keyword evidence="7" id="KW-1185">Reference proteome</keyword>
<dbReference type="PROSITE" id="PS01360">
    <property type="entry name" value="ZF_MYND_1"/>
    <property type="match status" value="1"/>
</dbReference>
<name>A0A067PMR8_9AGAM</name>
<dbReference type="Gene3D" id="1.25.10.10">
    <property type="entry name" value="Leucine-rich Repeat Variant"/>
    <property type="match status" value="1"/>
</dbReference>
<organism evidence="6 7">
    <name type="scientific">Jaapia argillacea MUCL 33604</name>
    <dbReference type="NCBI Taxonomy" id="933084"/>
    <lineage>
        <taxon>Eukaryota</taxon>
        <taxon>Fungi</taxon>
        <taxon>Dikarya</taxon>
        <taxon>Basidiomycota</taxon>
        <taxon>Agaricomycotina</taxon>
        <taxon>Agaricomycetes</taxon>
        <taxon>Agaricomycetidae</taxon>
        <taxon>Jaapiales</taxon>
        <taxon>Jaapiaceae</taxon>
        <taxon>Jaapia</taxon>
    </lineage>
</organism>
<dbReference type="EMBL" id="KL197723">
    <property type="protein sequence ID" value="KDQ56093.1"/>
    <property type="molecule type" value="Genomic_DNA"/>
</dbReference>
<evidence type="ECO:0000313" key="7">
    <source>
        <dbReference type="Proteomes" id="UP000027265"/>
    </source>
</evidence>
<keyword evidence="1" id="KW-0479">Metal-binding</keyword>
<dbReference type="InterPro" id="IPR011989">
    <property type="entry name" value="ARM-like"/>
</dbReference>
<dbReference type="STRING" id="933084.A0A067PMR8"/>
<dbReference type="HOGENOM" id="CLU_010273_0_0_1"/>
<evidence type="ECO:0000256" key="4">
    <source>
        <dbReference type="PROSITE-ProRule" id="PRU00134"/>
    </source>
</evidence>
<keyword evidence="3" id="KW-0862">Zinc</keyword>
<dbReference type="GO" id="GO:0008270">
    <property type="term" value="F:zinc ion binding"/>
    <property type="evidence" value="ECO:0007669"/>
    <property type="project" value="UniProtKB-KW"/>
</dbReference>
<evidence type="ECO:0000259" key="5">
    <source>
        <dbReference type="PROSITE" id="PS50865"/>
    </source>
</evidence>
<accession>A0A067PMR8</accession>
<dbReference type="PROSITE" id="PS50865">
    <property type="entry name" value="ZF_MYND_2"/>
    <property type="match status" value="1"/>
</dbReference>
<sequence length="721" mass="81521">MPSASANRKQSTKFKGEAATGNALARLFTDDLSDVEWVEIANRLSEVLELPDMTTRKGLKKLHANFPEVHQRLNEVLRHSKKTHDAKVMGGLVGIFAKMCSVDTILQDQILEAGFLKQAMEFLEIPVTRTLTLRALATITNYPGKQCMGELLRYLPTFLRIMKEEPIEPSVAGLCTAIISHTVRASQFSDVQKHVDVSTMTTLVLSCLRNPEITDYTVDHAISLLDRVADNDPKGRDVEALKTFFVALLRSSDPMRRIKAFRSVSHLSLYHTPVASRKSKDEPKVEKSTVGAFALVAPFQKRVLPPDLQQVINNYGKDRCECAVTSRSSSNFVAAYVQHSLHPDHFVLGRTLSREILESEFALPELMCDCCARPRHSSTAATQHWEESLPECVSALRSRGNGGQGDPSDLDLADILEAQQLLLQRKYVDATNLAQKGLERNPDLAYLYYASAFDSNWADKLRCSKKGLRCRILSPWLKRRFLRSACMAAMGLGMDETKIPDPDERAALFMSAYEDSKVLLVETPPDSMHLHEDVGQYILLRLLFDGPDMPVDLGPLEDALEKLRINDKIMTMLGRPISNLTQVNCTRDIITSLHSQAATEWSEVIERLDRVFQPWEEDRITLTKPTGDDHELAKWLVRFEEDRFIKDHPCKISPRRKILTVEKLEMFQCSWCHRISAVLRKCGRCGTTRYCDSDCQKRDWKARHKLQCNDDIAPTLIPVAD</sequence>
<dbReference type="OrthoDB" id="2799691at2759"/>
<dbReference type="InterPro" id="IPR002893">
    <property type="entry name" value="Znf_MYND"/>
</dbReference>
<dbReference type="SUPFAM" id="SSF48371">
    <property type="entry name" value="ARM repeat"/>
    <property type="match status" value="1"/>
</dbReference>
<evidence type="ECO:0000256" key="3">
    <source>
        <dbReference type="ARBA" id="ARBA00022833"/>
    </source>
</evidence>
<dbReference type="Gene3D" id="6.10.140.2220">
    <property type="match status" value="1"/>
</dbReference>
<gene>
    <name evidence="6" type="ORF">JAAARDRAFT_195313</name>
</gene>
<dbReference type="InterPro" id="IPR016024">
    <property type="entry name" value="ARM-type_fold"/>
</dbReference>
<reference evidence="7" key="1">
    <citation type="journal article" date="2014" name="Proc. Natl. Acad. Sci. U.S.A.">
        <title>Extensive sampling of basidiomycete genomes demonstrates inadequacy of the white-rot/brown-rot paradigm for wood decay fungi.</title>
        <authorList>
            <person name="Riley R."/>
            <person name="Salamov A.A."/>
            <person name="Brown D.W."/>
            <person name="Nagy L.G."/>
            <person name="Floudas D."/>
            <person name="Held B.W."/>
            <person name="Levasseur A."/>
            <person name="Lombard V."/>
            <person name="Morin E."/>
            <person name="Otillar R."/>
            <person name="Lindquist E.A."/>
            <person name="Sun H."/>
            <person name="LaButti K.M."/>
            <person name="Schmutz J."/>
            <person name="Jabbour D."/>
            <person name="Luo H."/>
            <person name="Baker S.E."/>
            <person name="Pisabarro A.G."/>
            <person name="Walton J.D."/>
            <person name="Blanchette R.A."/>
            <person name="Henrissat B."/>
            <person name="Martin F."/>
            <person name="Cullen D."/>
            <person name="Hibbett D.S."/>
            <person name="Grigoriev I.V."/>
        </authorList>
    </citation>
    <scope>NUCLEOTIDE SEQUENCE [LARGE SCALE GENOMIC DNA]</scope>
    <source>
        <strain evidence="7">MUCL 33604</strain>
    </source>
</reference>
<keyword evidence="2 4" id="KW-0863">Zinc-finger</keyword>
<protein>
    <recommendedName>
        <fullName evidence="5">MYND-type domain-containing protein</fullName>
    </recommendedName>
</protein>
<evidence type="ECO:0000256" key="2">
    <source>
        <dbReference type="ARBA" id="ARBA00022771"/>
    </source>
</evidence>
<feature type="domain" description="MYND-type" evidence="5">
    <location>
        <begin position="669"/>
        <end position="708"/>
    </location>
</feature>
<evidence type="ECO:0000313" key="6">
    <source>
        <dbReference type="EMBL" id="KDQ56093.1"/>
    </source>
</evidence>
<dbReference type="AlphaFoldDB" id="A0A067PMR8"/>
<dbReference type="Proteomes" id="UP000027265">
    <property type="component" value="Unassembled WGS sequence"/>
</dbReference>
<dbReference type="Pfam" id="PF01753">
    <property type="entry name" value="zf-MYND"/>
    <property type="match status" value="1"/>
</dbReference>
<dbReference type="InParanoid" id="A0A067PMR8"/>
<proteinExistence type="predicted"/>